<dbReference type="NCBIfam" id="TIGR04057">
    <property type="entry name" value="SusC_RagA_signa"/>
    <property type="match status" value="1"/>
</dbReference>
<keyword evidence="5 6" id="KW-0998">Cell outer membrane</keyword>
<dbReference type="InterPro" id="IPR008969">
    <property type="entry name" value="CarboxyPept-like_regulatory"/>
</dbReference>
<keyword evidence="10" id="KW-1185">Reference proteome</keyword>
<dbReference type="SUPFAM" id="SSF56935">
    <property type="entry name" value="Porins"/>
    <property type="match status" value="1"/>
</dbReference>
<dbReference type="Pfam" id="PF00593">
    <property type="entry name" value="TonB_dep_Rec_b-barrel"/>
    <property type="match status" value="1"/>
</dbReference>
<dbReference type="SUPFAM" id="SSF49464">
    <property type="entry name" value="Carboxypeptidase regulatory domain-like"/>
    <property type="match status" value="1"/>
</dbReference>
<keyword evidence="6" id="KW-1134">Transmembrane beta strand</keyword>
<dbReference type="SMART" id="SM00965">
    <property type="entry name" value="STN"/>
    <property type="match status" value="1"/>
</dbReference>
<dbReference type="GO" id="GO:0006826">
    <property type="term" value="P:iron ion transport"/>
    <property type="evidence" value="ECO:0007669"/>
    <property type="project" value="UniProtKB-KW"/>
</dbReference>
<keyword evidence="7" id="KW-0798">TonB box</keyword>
<dbReference type="Gene3D" id="2.170.130.10">
    <property type="entry name" value="TonB-dependent receptor, plug domain"/>
    <property type="match status" value="1"/>
</dbReference>
<dbReference type="Proteomes" id="UP000198964">
    <property type="component" value="Unassembled WGS sequence"/>
</dbReference>
<evidence type="ECO:0000259" key="8">
    <source>
        <dbReference type="SMART" id="SM00965"/>
    </source>
</evidence>
<dbReference type="NCBIfam" id="TIGR04056">
    <property type="entry name" value="OMP_RagA_SusC"/>
    <property type="match status" value="1"/>
</dbReference>
<keyword evidence="4 6" id="KW-0472">Membrane</keyword>
<dbReference type="Gene3D" id="2.60.40.1120">
    <property type="entry name" value="Carboxypeptidase-like, regulatory domain"/>
    <property type="match status" value="1"/>
</dbReference>
<dbReference type="PROSITE" id="PS52016">
    <property type="entry name" value="TONB_DEPENDENT_REC_3"/>
    <property type="match status" value="1"/>
</dbReference>
<gene>
    <name evidence="9" type="ORF">SAMN05216283_105180</name>
</gene>
<keyword evidence="6" id="KW-0812">Transmembrane</keyword>
<proteinExistence type="inferred from homology"/>
<dbReference type="InterPro" id="IPR037066">
    <property type="entry name" value="Plug_dom_sf"/>
</dbReference>
<dbReference type="InterPro" id="IPR023997">
    <property type="entry name" value="TonB-dep_OMP_SusC/RagA_CS"/>
</dbReference>
<dbReference type="Pfam" id="PF07715">
    <property type="entry name" value="Plug"/>
    <property type="match status" value="1"/>
</dbReference>
<dbReference type="Pfam" id="PF07660">
    <property type="entry name" value="STN"/>
    <property type="match status" value="1"/>
</dbReference>
<dbReference type="FunFam" id="2.60.40.1120:FF:000003">
    <property type="entry name" value="Outer membrane protein Omp121"/>
    <property type="match status" value="1"/>
</dbReference>
<dbReference type="InterPro" id="IPR011662">
    <property type="entry name" value="Secretin/TonB_short_N"/>
</dbReference>
<dbReference type="InterPro" id="IPR023996">
    <property type="entry name" value="TonB-dep_OMP_SusC/RagA"/>
</dbReference>
<dbReference type="EMBL" id="FONW01000005">
    <property type="protein sequence ID" value="SFF38548.1"/>
    <property type="molecule type" value="Genomic_DNA"/>
</dbReference>
<dbReference type="GO" id="GO:0009279">
    <property type="term" value="C:cell outer membrane"/>
    <property type="evidence" value="ECO:0007669"/>
    <property type="project" value="UniProtKB-SubCell"/>
</dbReference>
<dbReference type="InterPro" id="IPR012910">
    <property type="entry name" value="Plug_dom"/>
</dbReference>
<comment type="subcellular location">
    <subcellularLocation>
        <location evidence="6">Cell outer membrane</location>
        <topology evidence="6">Multi-pass membrane protein</topology>
    </subcellularLocation>
</comment>
<keyword evidence="1 6" id="KW-0813">Transport</keyword>
<evidence type="ECO:0000256" key="6">
    <source>
        <dbReference type="PROSITE-ProRule" id="PRU01360"/>
    </source>
</evidence>
<evidence type="ECO:0000256" key="4">
    <source>
        <dbReference type="ARBA" id="ARBA00023136"/>
    </source>
</evidence>
<sequence length="1152" mass="127982">MEKKRGCDDQWSSLNQTLLKMKLTTFILLLSIMGAFASKSFSQTNRLTMTVQDMRMEDFLKLVENQSSYRFFYSGEIDVDQKVSVSFSDSPINQVLDEVLLNAGITYEIKGRQVILSSSNPAVQTGKIEVNGTIKDSSGQPLPGVTVLVKGTTQGTISDFDGNYTLKDVPADGILVFSFVGMRTEEMAVLGKSVLNITMVEDAIGIEEVVAVGYGTQKKVNLTGAVSAVKMEEVLGERPVTGLGTILQGAVPGFTSSSSAIPGGGNSFNIRGLESINGGAPLVLVDNVVYNDLYLINPDDIESISVLKDASSAAIYGARASFGVILITTKKGKRDENLSISYNNNFAVSTVNSLPKLAAPSDMIQTLKDGEYSSIWSGQNIDTYTELLQDYRNNPAAYPLGWTEANGTKYFLKQTDVMGDMFEPSWKQTHNISVHGGSAKINYRISLGYTDEDGILVTDKDGFKRTSVSSYVSGDITSWLTTSLDIKYNTGDKQYPHLDGSSELRLWPTNRPSYHPDSSLPYGTDGDEYLVMTPANIIKQVDVSERVSDNTRIFSRTEIKPLKGLKAIFEYSYQMGLTDNQNYANYFQVHQGLAESIKPSTKTNPFSTSRATTKYTTINAFANYERTFGVSHNLSGVIGYNQEYNDYRYLKSTAYNMINNELPSLSGTNGLTPPDTEDDYSEYALRGSFFRLNYNYDQKYFIEFNGRYDLSSKFPTDYRAGFFPSVSAAWNLAKESFMESTNRTISLLKLRASYGTLGNQNIENYGFMPTFPIVDGNWIYNGLVPQTMGGLPMVRANYTWEEVNTVNGGIDFGFLNSKLSGSFDIYRRNTIGMLGPAEEFPAVAGATAPKQNAADLKANGWEFSLNWKDNIGEVKYTLGFNLYDSRSYITRYKNDTGLFYDRNEAQKAKRYRTGMEIGEIWGYVTDGFYTASDFDANGALNSDVVSINGVTSHEGDIKYKNLMDDEASENRIDTGDNTVDNPGDRKIIGNSRPRYQYGVNGSADWKNFGLSFILQGVGKRDAWIGGNIIFPMASQYGTVYADQVGKIWTPENKDNAYYGRIYENGGSSQGANQRVSDKFLSNAAYLRVKNITLSYSLPKSILNRIRLNNVKVFFSGENLFTFDHLPQGIDPENLTWTYPQYRTFSFGVNLNL</sequence>
<evidence type="ECO:0000313" key="10">
    <source>
        <dbReference type="Proteomes" id="UP000198964"/>
    </source>
</evidence>
<evidence type="ECO:0000256" key="3">
    <source>
        <dbReference type="ARBA" id="ARBA00023004"/>
    </source>
</evidence>
<keyword evidence="2" id="KW-0410">Iron transport</keyword>
<evidence type="ECO:0000256" key="7">
    <source>
        <dbReference type="RuleBase" id="RU003357"/>
    </source>
</evidence>
<dbReference type="Pfam" id="PF13715">
    <property type="entry name" value="CarbopepD_reg_2"/>
    <property type="match status" value="1"/>
</dbReference>
<accession>A0A1I2IA45</accession>
<evidence type="ECO:0000256" key="5">
    <source>
        <dbReference type="ARBA" id="ARBA00023237"/>
    </source>
</evidence>
<keyword evidence="2" id="KW-0406">Ion transport</keyword>
<dbReference type="InterPro" id="IPR039426">
    <property type="entry name" value="TonB-dep_rcpt-like"/>
</dbReference>
<protein>
    <submittedName>
        <fullName evidence="9">TonB-linked outer membrane protein, SusC/RagA family</fullName>
    </submittedName>
</protein>
<evidence type="ECO:0000256" key="1">
    <source>
        <dbReference type="ARBA" id="ARBA00022448"/>
    </source>
</evidence>
<evidence type="ECO:0000313" key="9">
    <source>
        <dbReference type="EMBL" id="SFF38548.1"/>
    </source>
</evidence>
<keyword evidence="3" id="KW-0408">Iron</keyword>
<feature type="domain" description="Secretin/TonB short N-terminal" evidence="8">
    <location>
        <begin position="69"/>
        <end position="119"/>
    </location>
</feature>
<name>A0A1I2IA45_9BACT</name>
<evidence type="ECO:0000256" key="2">
    <source>
        <dbReference type="ARBA" id="ARBA00022496"/>
    </source>
</evidence>
<dbReference type="STRING" id="655355.SAMN05216283_105180"/>
<dbReference type="AlphaFoldDB" id="A0A1I2IA45"/>
<organism evidence="9 10">
    <name type="scientific">Sunxiuqinia elliptica</name>
    <dbReference type="NCBI Taxonomy" id="655355"/>
    <lineage>
        <taxon>Bacteria</taxon>
        <taxon>Pseudomonadati</taxon>
        <taxon>Bacteroidota</taxon>
        <taxon>Bacteroidia</taxon>
        <taxon>Marinilabiliales</taxon>
        <taxon>Prolixibacteraceae</taxon>
        <taxon>Sunxiuqinia</taxon>
    </lineage>
</organism>
<reference evidence="9 10" key="1">
    <citation type="submission" date="2016-10" db="EMBL/GenBank/DDBJ databases">
        <authorList>
            <person name="de Groot N.N."/>
        </authorList>
    </citation>
    <scope>NUCLEOTIDE SEQUENCE [LARGE SCALE GENOMIC DNA]</scope>
    <source>
        <strain evidence="9 10">CGMCC 1.9156</strain>
    </source>
</reference>
<dbReference type="InterPro" id="IPR000531">
    <property type="entry name" value="Beta-barrel_TonB"/>
</dbReference>
<comment type="similarity">
    <text evidence="6 7">Belongs to the TonB-dependent receptor family.</text>
</comment>